<dbReference type="OrthoDB" id="9792323at2"/>
<dbReference type="InterPro" id="IPR004360">
    <property type="entry name" value="Glyas_Fos-R_dOase_dom"/>
</dbReference>
<dbReference type="InterPro" id="IPR029068">
    <property type="entry name" value="Glyas_Bleomycin-R_OHBP_Dase"/>
</dbReference>
<organism evidence="2 3">
    <name type="scientific">Myxococcus llanfairpwllgwyngyllgogerychwyrndrobwllllantysiliogogogochensis</name>
    <dbReference type="NCBI Taxonomy" id="2590453"/>
    <lineage>
        <taxon>Bacteria</taxon>
        <taxon>Pseudomonadati</taxon>
        <taxon>Myxococcota</taxon>
        <taxon>Myxococcia</taxon>
        <taxon>Myxococcales</taxon>
        <taxon>Cystobacterineae</taxon>
        <taxon>Myxococcaceae</taxon>
        <taxon>Myxococcus</taxon>
    </lineage>
</organism>
<dbReference type="EMBL" id="VIFM01000025">
    <property type="protein sequence ID" value="TQF16340.1"/>
    <property type="molecule type" value="Genomic_DNA"/>
</dbReference>
<dbReference type="InterPro" id="IPR037523">
    <property type="entry name" value="VOC_core"/>
</dbReference>
<evidence type="ECO:0000313" key="3">
    <source>
        <dbReference type="Proteomes" id="UP000315369"/>
    </source>
</evidence>
<dbReference type="PANTHER" id="PTHR33993">
    <property type="entry name" value="GLYOXALASE-RELATED"/>
    <property type="match status" value="1"/>
</dbReference>
<dbReference type="PROSITE" id="PS51819">
    <property type="entry name" value="VOC"/>
    <property type="match status" value="2"/>
</dbReference>
<name>A0A540X524_9BACT</name>
<dbReference type="InterPro" id="IPR052164">
    <property type="entry name" value="Anthracycline_SecMetBiosynth"/>
</dbReference>
<dbReference type="Pfam" id="PF18029">
    <property type="entry name" value="Glyoxalase_6"/>
    <property type="match status" value="1"/>
</dbReference>
<comment type="caution">
    <text evidence="2">The sequence shown here is derived from an EMBL/GenBank/DDBJ whole genome shotgun (WGS) entry which is preliminary data.</text>
</comment>
<dbReference type="AlphaFoldDB" id="A0A540X524"/>
<dbReference type="RefSeq" id="WP_141641988.1">
    <property type="nucleotide sequence ID" value="NZ_VIFM01000025.1"/>
</dbReference>
<reference evidence="2 3" key="1">
    <citation type="submission" date="2019-06" db="EMBL/GenBank/DDBJ databases">
        <authorList>
            <person name="Livingstone P."/>
            <person name="Whitworth D."/>
        </authorList>
    </citation>
    <scope>NUCLEOTIDE SEQUENCE [LARGE SCALE GENOMIC DNA]</scope>
    <source>
        <strain evidence="2 3">AM401</strain>
    </source>
</reference>
<protein>
    <submittedName>
        <fullName evidence="2">VOC family protein</fullName>
    </submittedName>
</protein>
<evidence type="ECO:0000313" key="2">
    <source>
        <dbReference type="EMBL" id="TQF16340.1"/>
    </source>
</evidence>
<dbReference type="SUPFAM" id="SSF54593">
    <property type="entry name" value="Glyoxalase/Bleomycin resistance protein/Dihydroxybiphenyl dioxygenase"/>
    <property type="match status" value="2"/>
</dbReference>
<dbReference type="CDD" id="cd07247">
    <property type="entry name" value="SgaA_N_like"/>
    <property type="match status" value="2"/>
</dbReference>
<dbReference type="PANTHER" id="PTHR33993:SF14">
    <property type="entry name" value="GB|AAF24581.1"/>
    <property type="match status" value="1"/>
</dbReference>
<gene>
    <name evidence="2" type="ORF">FJV41_08830</name>
</gene>
<accession>A0A540X524</accession>
<evidence type="ECO:0000259" key="1">
    <source>
        <dbReference type="PROSITE" id="PS51819"/>
    </source>
</evidence>
<dbReference type="InterPro" id="IPR041581">
    <property type="entry name" value="Glyoxalase_6"/>
</dbReference>
<sequence>MPTVEKHAVGTPTWMDLTTPDLERSRAFYSALFGWTYLIGPEESGFYSMCQLNGRMVAGIGLKPKDAPYPTAWSVYFEADDVDAFVQRVEKLGGKVVAAPMDVFDAGRVAVCTDPTGASFGLWQSRGHKGAQLVGEPGTMAWHEVNTRDGIRAKDFYSALLGLEAKKLDLGMDYWTLDKGSEPVAGVLQMTAQWPGDLPPHWMNYFAVTDTDASVRKVTELGGKVHVKPTDSPYGRFSVVTDPVGAAFTLIAPSRPA</sequence>
<proteinExistence type="predicted"/>
<feature type="domain" description="VOC" evidence="1">
    <location>
        <begin position="139"/>
        <end position="253"/>
    </location>
</feature>
<dbReference type="Pfam" id="PF00903">
    <property type="entry name" value="Glyoxalase"/>
    <property type="match status" value="1"/>
</dbReference>
<feature type="domain" description="VOC" evidence="1">
    <location>
        <begin position="11"/>
        <end position="125"/>
    </location>
</feature>
<keyword evidence="3" id="KW-1185">Reference proteome</keyword>
<dbReference type="Proteomes" id="UP000315369">
    <property type="component" value="Unassembled WGS sequence"/>
</dbReference>
<dbReference type="Gene3D" id="3.10.180.10">
    <property type="entry name" value="2,3-Dihydroxybiphenyl 1,2-Dioxygenase, domain 1"/>
    <property type="match status" value="2"/>
</dbReference>